<evidence type="ECO:0000313" key="2">
    <source>
        <dbReference type="Proteomes" id="UP000479710"/>
    </source>
</evidence>
<gene>
    <name evidence="1" type="ORF">E2562_026611</name>
</gene>
<protein>
    <submittedName>
        <fullName evidence="1">Uncharacterized protein</fullName>
    </submittedName>
</protein>
<reference evidence="1 2" key="1">
    <citation type="submission" date="2019-11" db="EMBL/GenBank/DDBJ databases">
        <title>Whole genome sequence of Oryza granulata.</title>
        <authorList>
            <person name="Li W."/>
        </authorList>
    </citation>
    <scope>NUCLEOTIDE SEQUENCE [LARGE SCALE GENOMIC DNA]</scope>
    <source>
        <strain evidence="2">cv. Menghai</strain>
        <tissue evidence="1">Leaf</tissue>
    </source>
</reference>
<sequence>MRDWAVWPSLGATQPTLTSRFIERAKASQAQDDEDAKEQRLRKKYQDLDEPGVWEELFG</sequence>
<evidence type="ECO:0000313" key="1">
    <source>
        <dbReference type="EMBL" id="KAF0903335.1"/>
    </source>
</evidence>
<dbReference type="AlphaFoldDB" id="A0A6G1CRU3"/>
<accession>A0A6G1CRU3</accession>
<dbReference type="EMBL" id="SPHZ02000008">
    <property type="protein sequence ID" value="KAF0903335.1"/>
    <property type="molecule type" value="Genomic_DNA"/>
</dbReference>
<keyword evidence="2" id="KW-1185">Reference proteome</keyword>
<comment type="caution">
    <text evidence="1">The sequence shown here is derived from an EMBL/GenBank/DDBJ whole genome shotgun (WGS) entry which is preliminary data.</text>
</comment>
<name>A0A6G1CRU3_9ORYZ</name>
<dbReference type="Proteomes" id="UP000479710">
    <property type="component" value="Unassembled WGS sequence"/>
</dbReference>
<proteinExistence type="predicted"/>
<organism evidence="1 2">
    <name type="scientific">Oryza meyeriana var. granulata</name>
    <dbReference type="NCBI Taxonomy" id="110450"/>
    <lineage>
        <taxon>Eukaryota</taxon>
        <taxon>Viridiplantae</taxon>
        <taxon>Streptophyta</taxon>
        <taxon>Embryophyta</taxon>
        <taxon>Tracheophyta</taxon>
        <taxon>Spermatophyta</taxon>
        <taxon>Magnoliopsida</taxon>
        <taxon>Liliopsida</taxon>
        <taxon>Poales</taxon>
        <taxon>Poaceae</taxon>
        <taxon>BOP clade</taxon>
        <taxon>Oryzoideae</taxon>
        <taxon>Oryzeae</taxon>
        <taxon>Oryzinae</taxon>
        <taxon>Oryza</taxon>
        <taxon>Oryza meyeriana</taxon>
    </lineage>
</organism>